<accession>U2Q4X7</accession>
<reference evidence="1 2" key="1">
    <citation type="submission" date="2013-06" db="EMBL/GenBank/DDBJ databases">
        <authorList>
            <person name="Weinstock G."/>
            <person name="Sodergren E."/>
            <person name="Lobos E.A."/>
            <person name="Fulton L."/>
            <person name="Fulton R."/>
            <person name="Courtney L."/>
            <person name="Fronick C."/>
            <person name="O'Laughlin M."/>
            <person name="Godfrey J."/>
            <person name="Wilson R.M."/>
            <person name="Miner T."/>
            <person name="Farmer C."/>
            <person name="Delehaunty K."/>
            <person name="Cordes M."/>
            <person name="Minx P."/>
            <person name="Tomlinson C."/>
            <person name="Chen J."/>
            <person name="Wollam A."/>
            <person name="Pepin K.H."/>
            <person name="Bhonagiri V."/>
            <person name="Zhang X."/>
            <person name="Warren W."/>
            <person name="Mitreva M."/>
            <person name="Mardis E.R."/>
            <person name="Wilson R.K."/>
        </authorList>
    </citation>
    <scope>NUCLEOTIDE SEQUENCE [LARGE SCALE GENOMIC DNA]</scope>
    <source>
        <strain evidence="1 2">ATCC 29099</strain>
    </source>
</reference>
<dbReference type="HOGENOM" id="CLU_3309965_0_0_9"/>
<gene>
    <name evidence="1" type="ORF">HMPREF0373_00478</name>
</gene>
<organism evidence="1 2">
    <name type="scientific">Eubacterium ramulus ATCC 29099</name>
    <dbReference type="NCBI Taxonomy" id="1256908"/>
    <lineage>
        <taxon>Bacteria</taxon>
        <taxon>Bacillati</taxon>
        <taxon>Bacillota</taxon>
        <taxon>Clostridia</taxon>
        <taxon>Eubacteriales</taxon>
        <taxon>Eubacteriaceae</taxon>
        <taxon>Eubacterium</taxon>
    </lineage>
</organism>
<evidence type="ECO:0000313" key="2">
    <source>
        <dbReference type="Proteomes" id="UP000016608"/>
    </source>
</evidence>
<dbReference type="Proteomes" id="UP000016608">
    <property type="component" value="Unassembled WGS sequence"/>
</dbReference>
<sequence length="39" mass="4522">MQHPQGCFSYVLNHDNKLIHVIFVSDDVKHQQISTVIET</sequence>
<name>U2Q4X7_EUBRA</name>
<evidence type="ECO:0000313" key="1">
    <source>
        <dbReference type="EMBL" id="ERK51084.1"/>
    </source>
</evidence>
<keyword evidence="2" id="KW-1185">Reference proteome</keyword>
<dbReference type="EMBL" id="AWVJ01000035">
    <property type="protein sequence ID" value="ERK51084.1"/>
    <property type="molecule type" value="Genomic_DNA"/>
</dbReference>
<proteinExistence type="predicted"/>
<dbReference type="AlphaFoldDB" id="U2Q4X7"/>
<protein>
    <submittedName>
        <fullName evidence="1">Uncharacterized protein</fullName>
    </submittedName>
</protein>
<comment type="caution">
    <text evidence="1">The sequence shown here is derived from an EMBL/GenBank/DDBJ whole genome shotgun (WGS) entry which is preliminary data.</text>
</comment>